<dbReference type="Pfam" id="PF03629">
    <property type="entry name" value="SASA"/>
    <property type="match status" value="1"/>
</dbReference>
<dbReference type="InterPro" id="IPR036514">
    <property type="entry name" value="SGNH_hydro_sf"/>
</dbReference>
<dbReference type="AlphaFoldDB" id="A0A6C2UCT2"/>
<proteinExistence type="predicted"/>
<gene>
    <name evidence="3" type="ORF">SCARR_00052</name>
</gene>
<feature type="domain" description="Sialate O-acetylesterase" evidence="2">
    <location>
        <begin position="29"/>
        <end position="267"/>
    </location>
</feature>
<evidence type="ECO:0000256" key="1">
    <source>
        <dbReference type="ARBA" id="ARBA00022801"/>
    </source>
</evidence>
<dbReference type="PANTHER" id="PTHR31988:SF19">
    <property type="entry name" value="9-O-ACETYL-N-ACETYLNEURAMINIC ACID DEACETYLASE-RELATED"/>
    <property type="match status" value="1"/>
</dbReference>
<dbReference type="GO" id="GO:0016788">
    <property type="term" value="F:hydrolase activity, acting on ester bonds"/>
    <property type="evidence" value="ECO:0007669"/>
    <property type="project" value="UniProtKB-ARBA"/>
</dbReference>
<evidence type="ECO:0000313" key="3">
    <source>
        <dbReference type="EMBL" id="VGO18002.1"/>
    </source>
</evidence>
<keyword evidence="1" id="KW-0378">Hydrolase</keyword>
<keyword evidence="4" id="KW-1185">Reference proteome</keyword>
<evidence type="ECO:0000313" key="4">
    <source>
        <dbReference type="Proteomes" id="UP000346198"/>
    </source>
</evidence>
<dbReference type="InterPro" id="IPR005181">
    <property type="entry name" value="SASA"/>
</dbReference>
<dbReference type="EMBL" id="CAAHFH010000001">
    <property type="protein sequence ID" value="VGO18002.1"/>
    <property type="molecule type" value="Genomic_DNA"/>
</dbReference>
<organism evidence="3 4">
    <name type="scientific">Pontiella sulfatireligans</name>
    <dbReference type="NCBI Taxonomy" id="2750658"/>
    <lineage>
        <taxon>Bacteria</taxon>
        <taxon>Pseudomonadati</taxon>
        <taxon>Kiritimatiellota</taxon>
        <taxon>Kiritimatiellia</taxon>
        <taxon>Kiritimatiellales</taxon>
        <taxon>Pontiellaceae</taxon>
        <taxon>Pontiella</taxon>
    </lineage>
</organism>
<evidence type="ECO:0000259" key="2">
    <source>
        <dbReference type="Pfam" id="PF03629"/>
    </source>
</evidence>
<dbReference type="PANTHER" id="PTHR31988">
    <property type="entry name" value="ESTERASE, PUTATIVE (DUF303)-RELATED"/>
    <property type="match status" value="1"/>
</dbReference>
<dbReference type="Proteomes" id="UP000346198">
    <property type="component" value="Unassembled WGS sequence"/>
</dbReference>
<accession>A0A6C2UCT2</accession>
<dbReference type="SUPFAM" id="SSF52266">
    <property type="entry name" value="SGNH hydrolase"/>
    <property type="match status" value="1"/>
</dbReference>
<name>A0A6C2UCT2_9BACT</name>
<dbReference type="RefSeq" id="WP_136059544.1">
    <property type="nucleotide sequence ID" value="NZ_CAAHFH010000001.1"/>
</dbReference>
<reference evidence="3 4" key="1">
    <citation type="submission" date="2019-04" db="EMBL/GenBank/DDBJ databases">
        <authorList>
            <person name="Van Vliet M D."/>
        </authorList>
    </citation>
    <scope>NUCLEOTIDE SEQUENCE [LARGE SCALE GENOMIC DNA]</scope>
    <source>
        <strain evidence="3 4">F21</strain>
    </source>
</reference>
<dbReference type="InterPro" id="IPR052940">
    <property type="entry name" value="Carb_Esterase_6"/>
</dbReference>
<protein>
    <recommendedName>
        <fullName evidence="2">Sialate O-acetylesterase domain-containing protein</fullName>
    </recommendedName>
</protein>
<dbReference type="Gene3D" id="3.40.50.1110">
    <property type="entry name" value="SGNH hydrolase"/>
    <property type="match status" value="1"/>
</dbReference>
<sequence>MNPFRYHLILALTTLLFGFQRGAEAKGYELIIVAGQSNAQGWKGNAAELVANPKVDSNIPFYYVYPEGKGENAIENKSNDWETLGPQKGRFPAGHFGPEIQLAREVYKAKHHPAVFKYSRGATSLCGAWQSEGDGKLTDGMLKHLGRALQLMKDNGDTVHVGAFVWIQGESDSRNGDRGKYAAAFNALIKSVEKATGETGFPIILGIDEQHKATAANTAILEHHKDYAATHANAEFTSMLGLEKADATHLTPPALLEHGKVLFVAYQKLNP</sequence>